<evidence type="ECO:0000259" key="4">
    <source>
        <dbReference type="Pfam" id="PF03816"/>
    </source>
</evidence>
<comment type="caution">
    <text evidence="5">The sequence shown here is derived from an EMBL/GenBank/DDBJ whole genome shotgun (WGS) entry which is preliminary data.</text>
</comment>
<feature type="domain" description="Cell envelope-related transcriptional attenuator" evidence="4">
    <location>
        <begin position="103"/>
        <end position="243"/>
    </location>
</feature>
<keyword evidence="3" id="KW-1133">Transmembrane helix</keyword>
<dbReference type="InterPro" id="IPR050922">
    <property type="entry name" value="LytR/CpsA/Psr_CW_biosynth"/>
</dbReference>
<dbReference type="RefSeq" id="WP_253362167.1">
    <property type="nucleotide sequence ID" value="NZ_JAIULA010000033.1"/>
</dbReference>
<evidence type="ECO:0000256" key="1">
    <source>
        <dbReference type="ARBA" id="ARBA00006068"/>
    </source>
</evidence>
<proteinExistence type="inferred from homology"/>
<dbReference type="NCBIfam" id="TIGR00350">
    <property type="entry name" value="lytR_cpsA_psr"/>
    <property type="match status" value="1"/>
</dbReference>
<comment type="similarity">
    <text evidence="1">Belongs to the LytR/CpsA/Psr (LCP) family.</text>
</comment>
<feature type="compositionally biased region" description="Basic residues" evidence="2">
    <location>
        <begin position="14"/>
        <end position="23"/>
    </location>
</feature>
<evidence type="ECO:0000256" key="3">
    <source>
        <dbReference type="SAM" id="Phobius"/>
    </source>
</evidence>
<dbReference type="InterPro" id="IPR004474">
    <property type="entry name" value="LytR_CpsA_psr"/>
</dbReference>
<keyword evidence="3" id="KW-0472">Membrane</keyword>
<dbReference type="PANTHER" id="PTHR33392">
    <property type="entry name" value="POLYISOPRENYL-TEICHOIC ACID--PEPTIDOGLYCAN TEICHOIC ACID TRANSFERASE TAGU"/>
    <property type="match status" value="1"/>
</dbReference>
<name>A0A9X2FS89_9LACO</name>
<keyword evidence="6" id="KW-1185">Reference proteome</keyword>
<protein>
    <submittedName>
        <fullName evidence="5">LCP family protein</fullName>
    </submittedName>
</protein>
<gene>
    <name evidence="5" type="ORF">LB941_11765</name>
</gene>
<dbReference type="Pfam" id="PF03816">
    <property type="entry name" value="LytR_cpsA_psr"/>
    <property type="match status" value="1"/>
</dbReference>
<keyword evidence="3" id="KW-0812">Transmembrane</keyword>
<evidence type="ECO:0000256" key="2">
    <source>
        <dbReference type="SAM" id="MobiDB-lite"/>
    </source>
</evidence>
<feature type="region of interest" description="Disordered" evidence="2">
    <location>
        <begin position="1"/>
        <end position="23"/>
    </location>
</feature>
<dbReference type="Proteomes" id="UP001139006">
    <property type="component" value="Unassembled WGS sequence"/>
</dbReference>
<feature type="transmembrane region" description="Helical" evidence="3">
    <location>
        <begin position="28"/>
        <end position="51"/>
    </location>
</feature>
<organism evidence="5 6">
    <name type="scientific">Ligilactobacillus ubinensis</name>
    <dbReference type="NCBI Taxonomy" id="2876789"/>
    <lineage>
        <taxon>Bacteria</taxon>
        <taxon>Bacillati</taxon>
        <taxon>Bacillota</taxon>
        <taxon>Bacilli</taxon>
        <taxon>Lactobacillales</taxon>
        <taxon>Lactobacillaceae</taxon>
        <taxon>Ligilactobacillus</taxon>
    </lineage>
</organism>
<evidence type="ECO:0000313" key="6">
    <source>
        <dbReference type="Proteomes" id="UP001139006"/>
    </source>
</evidence>
<dbReference type="EMBL" id="JAIULA010000033">
    <property type="protein sequence ID" value="MCP0888008.1"/>
    <property type="molecule type" value="Genomic_DNA"/>
</dbReference>
<dbReference type="AlphaFoldDB" id="A0A9X2FS89"/>
<reference evidence="5 6" key="1">
    <citation type="journal article" date="2023" name="Int. J. Syst. Evol. Microbiol.">
        <title>Ligilactobacillus ubinensis sp. nov., a novel species isolated from the wild ferment of a durian fruit (Durio zibethinus).</title>
        <authorList>
            <person name="Heng Y.C."/>
            <person name="Menon N."/>
            <person name="Chen B."/>
            <person name="Loo B.Z.L."/>
            <person name="Wong G.W.J."/>
            <person name="Lim A.C.H."/>
            <person name="Silvaraju S."/>
            <person name="Kittelmann S."/>
        </authorList>
    </citation>
    <scope>NUCLEOTIDE SEQUENCE [LARGE SCALE GENOMIC DNA]</scope>
    <source>
        <strain evidence="5 6">WILCCON 0076</strain>
    </source>
</reference>
<dbReference type="Gene3D" id="3.40.630.190">
    <property type="entry name" value="LCP protein"/>
    <property type="match status" value="1"/>
</dbReference>
<sequence length="324" mass="35751">MKKDSNDLPQINQPKHHHHHHHSKKRKIWTWVLGVLAFFIAVGAIGAIKIYTDTKSAVQSTYKAASHKNLRKGSSVSVTNGDPFSVMILGIDTGEYGRTYQGRSDTIMVAAVSKSKTTLVSVPRDTKVAISGHGSNNKINAAYAYGGISGAINTLQSYLDIPIDHYVKLNMRGLQQLSAAVGPIKVDNDLKFTNLGYHFKKGTVTINQSNILAYTRMRYQDPRGDYGRQLRQRIVLIALARKLVSIGNITKYKQILTTISSNMTTDLTFNELKALVTEYSGAAKSIKQVQLQGTGKEIDGVDYEVVSSENLTKVQNILKNALNE</sequence>
<accession>A0A9X2FS89</accession>
<dbReference type="PANTHER" id="PTHR33392:SF6">
    <property type="entry name" value="POLYISOPRENYL-TEICHOIC ACID--PEPTIDOGLYCAN TEICHOIC ACID TRANSFERASE TAGU"/>
    <property type="match status" value="1"/>
</dbReference>
<evidence type="ECO:0000313" key="5">
    <source>
        <dbReference type="EMBL" id="MCP0888008.1"/>
    </source>
</evidence>